<dbReference type="Pfam" id="PF01131">
    <property type="entry name" value="Topoisom_bac"/>
    <property type="match status" value="1"/>
</dbReference>
<keyword evidence="7 8" id="KW-0413">Isomerase</keyword>
<dbReference type="Pfam" id="PF01751">
    <property type="entry name" value="Toprim"/>
    <property type="match status" value="1"/>
</dbReference>
<feature type="site" description="Interaction with DNA" evidence="8">
    <location>
        <position position="88"/>
    </location>
</feature>
<dbReference type="Gene3D" id="3.40.50.140">
    <property type="match status" value="1"/>
</dbReference>
<feature type="site" description="Interaction with DNA" evidence="8">
    <location>
        <position position="212"/>
    </location>
</feature>
<feature type="site" description="Interaction with DNA" evidence="8">
    <location>
        <position position="217"/>
    </location>
</feature>
<keyword evidence="6 8" id="KW-0238">DNA-binding</keyword>
<feature type="region of interest" description="Interaction with DNA" evidence="8">
    <location>
        <begin position="232"/>
        <end position="237"/>
    </location>
</feature>
<protein>
    <recommendedName>
        <fullName evidence="8">DNA topoisomerase 1</fullName>
        <ecNumber evidence="8">5.6.2.1</ecNumber>
    </recommendedName>
    <alternativeName>
        <fullName evidence="8">DNA topoisomerase I</fullName>
    </alternativeName>
</protein>
<dbReference type="InterPro" id="IPR013497">
    <property type="entry name" value="Topo_IA_cen"/>
</dbReference>
<name>A0ABR9RV40_9ACTN</name>
<dbReference type="NCBIfam" id="TIGR01051">
    <property type="entry name" value="topA_bact"/>
    <property type="match status" value="1"/>
</dbReference>
<feature type="domain" description="Toprim" evidence="10">
    <location>
        <begin position="58"/>
        <end position="182"/>
    </location>
</feature>
<evidence type="ECO:0000313" key="13">
    <source>
        <dbReference type="Proteomes" id="UP000756387"/>
    </source>
</evidence>
<dbReference type="SUPFAM" id="SSF56712">
    <property type="entry name" value="Prokaryotic type I DNA topoisomerase"/>
    <property type="match status" value="1"/>
</dbReference>
<evidence type="ECO:0000259" key="11">
    <source>
        <dbReference type="PROSITE" id="PS52039"/>
    </source>
</evidence>
<feature type="region of interest" description="Disordered" evidence="9">
    <location>
        <begin position="1"/>
        <end position="34"/>
    </location>
</feature>
<feature type="site" description="Interaction with DNA" evidence="8">
    <location>
        <position position="580"/>
    </location>
</feature>
<feature type="region of interest" description="Disordered" evidence="9">
    <location>
        <begin position="911"/>
        <end position="970"/>
    </location>
</feature>
<dbReference type="InterPro" id="IPR023405">
    <property type="entry name" value="Topo_IA_core_domain"/>
</dbReference>
<dbReference type="PRINTS" id="PR00417">
    <property type="entry name" value="PRTPISMRASEI"/>
</dbReference>
<dbReference type="InterPro" id="IPR028612">
    <property type="entry name" value="Topoisom_1_IA"/>
</dbReference>
<dbReference type="PANTHER" id="PTHR42785">
    <property type="entry name" value="DNA TOPOISOMERASE, TYPE IA, CORE"/>
    <property type="match status" value="1"/>
</dbReference>
<evidence type="ECO:0000256" key="2">
    <source>
        <dbReference type="ARBA" id="ARBA00009446"/>
    </source>
</evidence>
<comment type="catalytic activity">
    <reaction evidence="1 8">
        <text>ATP-independent breakage of single-stranded DNA, followed by passage and rejoining.</text>
        <dbReference type="EC" id="5.6.2.1"/>
    </reaction>
</comment>
<dbReference type="InterPro" id="IPR003602">
    <property type="entry name" value="Topo_IA_DNA-bd_dom"/>
</dbReference>
<dbReference type="PROSITE" id="PS52039">
    <property type="entry name" value="TOPO_IA_2"/>
    <property type="match status" value="1"/>
</dbReference>
<feature type="site" description="Interaction with DNA" evidence="8">
    <location>
        <position position="224"/>
    </location>
</feature>
<feature type="active site" description="O-(5'-phospho-DNA)-tyrosine intermediate" evidence="8">
    <location>
        <position position="380"/>
    </location>
</feature>
<dbReference type="Gene3D" id="1.10.290.10">
    <property type="entry name" value="Topoisomerase I, domain 4"/>
    <property type="match status" value="1"/>
</dbReference>
<keyword evidence="5 8" id="KW-0799">Topoisomerase</keyword>
<dbReference type="Pfam" id="PF13368">
    <property type="entry name" value="Toprim_C_rpt"/>
    <property type="match status" value="4"/>
</dbReference>
<evidence type="ECO:0000256" key="7">
    <source>
        <dbReference type="ARBA" id="ARBA00023235"/>
    </source>
</evidence>
<evidence type="ECO:0000259" key="10">
    <source>
        <dbReference type="PROSITE" id="PS50880"/>
    </source>
</evidence>
<dbReference type="InterPro" id="IPR000380">
    <property type="entry name" value="Topo_IA"/>
</dbReference>
<dbReference type="InterPro" id="IPR034149">
    <property type="entry name" value="TOPRIM_TopoI"/>
</dbReference>
<feature type="site" description="Interaction with DNA" evidence="8">
    <location>
        <position position="209"/>
    </location>
</feature>
<feature type="compositionally biased region" description="Basic and acidic residues" evidence="9">
    <location>
        <begin position="1"/>
        <end position="10"/>
    </location>
</feature>
<dbReference type="InterPro" id="IPR013826">
    <property type="entry name" value="Topo_IA_cen_sub3"/>
</dbReference>
<dbReference type="InterPro" id="IPR023406">
    <property type="entry name" value="Topo_IA_AS"/>
</dbReference>
<dbReference type="InterPro" id="IPR025589">
    <property type="entry name" value="Toprim_C_rpt"/>
</dbReference>
<organism evidence="12 13">
    <name type="scientific">Nocardioides malaquae</name>
    <dbReference type="NCBI Taxonomy" id="2773426"/>
    <lineage>
        <taxon>Bacteria</taxon>
        <taxon>Bacillati</taxon>
        <taxon>Actinomycetota</taxon>
        <taxon>Actinomycetes</taxon>
        <taxon>Propionibacteriales</taxon>
        <taxon>Nocardioidaceae</taxon>
        <taxon>Nocardioides</taxon>
    </lineage>
</organism>
<dbReference type="EMBL" id="JADCSA010000012">
    <property type="protein sequence ID" value="MBE7325465.1"/>
    <property type="molecule type" value="Genomic_DNA"/>
</dbReference>
<evidence type="ECO:0000313" key="12">
    <source>
        <dbReference type="EMBL" id="MBE7325465.1"/>
    </source>
</evidence>
<evidence type="ECO:0000256" key="9">
    <source>
        <dbReference type="SAM" id="MobiDB-lite"/>
    </source>
</evidence>
<dbReference type="PANTHER" id="PTHR42785:SF1">
    <property type="entry name" value="DNA TOPOISOMERASE"/>
    <property type="match status" value="1"/>
</dbReference>
<dbReference type="SMART" id="SM00437">
    <property type="entry name" value="TOP1Ac"/>
    <property type="match status" value="1"/>
</dbReference>
<gene>
    <name evidence="8 12" type="primary">topA</name>
    <name evidence="12" type="ORF">IEQ44_12460</name>
</gene>
<evidence type="ECO:0000256" key="1">
    <source>
        <dbReference type="ARBA" id="ARBA00000213"/>
    </source>
</evidence>
<evidence type="ECO:0000256" key="8">
    <source>
        <dbReference type="HAMAP-Rule" id="MF_00952"/>
    </source>
</evidence>
<keyword evidence="3" id="KW-0479">Metal-binding</keyword>
<dbReference type="SMART" id="SM00436">
    <property type="entry name" value="TOP1Bc"/>
    <property type="match status" value="1"/>
</dbReference>
<evidence type="ECO:0000256" key="4">
    <source>
        <dbReference type="ARBA" id="ARBA00022842"/>
    </source>
</evidence>
<dbReference type="PROSITE" id="PS00396">
    <property type="entry name" value="TOPO_IA_1"/>
    <property type="match status" value="1"/>
</dbReference>
<dbReference type="CDD" id="cd00186">
    <property type="entry name" value="TOP1Ac"/>
    <property type="match status" value="1"/>
</dbReference>
<dbReference type="InterPro" id="IPR003601">
    <property type="entry name" value="Topo_IA_2"/>
</dbReference>
<dbReference type="Proteomes" id="UP000756387">
    <property type="component" value="Unassembled WGS sequence"/>
</dbReference>
<dbReference type="HAMAP" id="MF_00952">
    <property type="entry name" value="Topoisom_1_prok"/>
    <property type="match status" value="1"/>
</dbReference>
<dbReference type="CDD" id="cd03363">
    <property type="entry name" value="TOPRIM_TopoIA_TopoI"/>
    <property type="match status" value="1"/>
</dbReference>
<dbReference type="Gene3D" id="2.70.20.10">
    <property type="entry name" value="Topoisomerase I, domain 3"/>
    <property type="match status" value="1"/>
</dbReference>
<dbReference type="InterPro" id="IPR005733">
    <property type="entry name" value="TopoI_bac-type"/>
</dbReference>
<evidence type="ECO:0000256" key="6">
    <source>
        <dbReference type="ARBA" id="ARBA00023125"/>
    </source>
</evidence>
<proteinExistence type="inferred from homology"/>
<feature type="site" description="Interaction with DNA" evidence="8">
    <location>
        <position position="208"/>
    </location>
</feature>
<comment type="similarity">
    <text evidence="2 8">Belongs to the type IA topoisomerase family.</text>
</comment>
<dbReference type="InterPro" id="IPR006171">
    <property type="entry name" value="TOPRIM_dom"/>
</dbReference>
<feature type="compositionally biased region" description="Basic residues" evidence="9">
    <location>
        <begin position="921"/>
        <end position="963"/>
    </location>
</feature>
<sequence length="970" mass="105885">MGRAADDRRCPSVWHAGGDGAPTSDRATSARESQVLALPCRRSAPRGAQESKERKVAHKLVIVESPTKATKIGGYLGPDYVVESSIGHIRDLPQSAADTPAAIKDKPWGRLGVDVDHDFEPFYVVPRDKKSHIAKLKKLLKDADELFLATDEDREGEAIAWHLLDELKPKGIPVRRMVFHEITESAIREAAANPREIDMDLVEAQEARRILDRLYGYEVSPVLWKKVMSGLSAGRVQSVATRLVVDREKERMKFRVASYWDLDATFDGGATADPRMFPAKLHSVDGKRVARGSDFDQAGQLKSADKVVHLDRSGAEGLVDALRDTAFEVRSVESKPYRRSPYAPFRTTTLQQEAGRKLGMSAQVTMSVAQRLYENGFITYMRTDSTTLSGAAVGAARDQVRELYGAEYLPDSPRTYASKVKNAQEAHEAIRPAGETFKTPAETGLRGDQFRLYELIWMRTVASQMKDAVGHTVSVRLGGAAADGRDVVFGSSGRVITFHGFLKAYVEGTDDASKQRDDAETRLPELVEGAAVSAASVSANGHETKPPSRFTEATLIKELEEREIGRPSTYASIISTIINRGYVYKKGTALVPAWVAFSVMRLMEEHFGRQISYEFTAEMEKVLDEIAGGRRNRVDELKEFYNGSDRITGLKELVTGLGDIDAREMATFPIGEPADGIHLRVGRYGPYVEEVAGPDDDGSVPAKRANVPDDLPPDELTVAKAKELLANPAGEEAVLGEHPETGLVVVAKNGRFGPYVTEVLPEDAKKGAKPRTASLFKSMSLDTVTLDQAVQLLTLPRVVGVDAEGVEITAQNGRFGPYLKKGTDSRTIDSEEKLLTITLEEAEKIYAQPKARGRGAATAPLKELGNDPVSGQPVVVKAGRFGEYVTDGEYNATLRKDDTVESITLERAAELLQERRDKGPAKKGGKKTAKKSTKKATAKKTTAKKAATKKTAAKKATTKKSTAKKTTAST</sequence>
<comment type="subunit">
    <text evidence="8">Monomer.</text>
</comment>
<feature type="compositionally biased region" description="Basic and acidic residues" evidence="9">
    <location>
        <begin position="911"/>
        <end position="920"/>
    </location>
</feature>
<reference evidence="12 13" key="1">
    <citation type="submission" date="2020-10" db="EMBL/GenBank/DDBJ databases">
        <title>Nocardioides sp. isolated from sludge.</title>
        <authorList>
            <person name="Zhang X."/>
        </authorList>
    </citation>
    <scope>NUCLEOTIDE SEQUENCE [LARGE SCALE GENOMIC DNA]</scope>
    <source>
        <strain evidence="12 13">Y6</strain>
    </source>
</reference>
<dbReference type="Gene3D" id="1.10.460.10">
    <property type="entry name" value="Topoisomerase I, domain 2"/>
    <property type="match status" value="1"/>
</dbReference>
<keyword evidence="13" id="KW-1185">Reference proteome</keyword>
<feature type="domain" description="Topo IA-type catalytic" evidence="11">
    <location>
        <begin position="198"/>
        <end position="648"/>
    </location>
</feature>
<dbReference type="EC" id="5.6.2.1" evidence="8"/>
<feature type="site" description="Interaction with DNA" evidence="8">
    <location>
        <position position="382"/>
    </location>
</feature>
<accession>A0ABR9RV40</accession>
<dbReference type="SMART" id="SM00493">
    <property type="entry name" value="TOPRIM"/>
    <property type="match status" value="1"/>
</dbReference>
<dbReference type="InterPro" id="IPR013825">
    <property type="entry name" value="Topo_IA_cen_sub2"/>
</dbReference>
<dbReference type="InterPro" id="IPR013824">
    <property type="entry name" value="Topo_IA_cen_sub1"/>
</dbReference>
<dbReference type="PROSITE" id="PS50880">
    <property type="entry name" value="TOPRIM"/>
    <property type="match status" value="1"/>
</dbReference>
<evidence type="ECO:0000256" key="3">
    <source>
        <dbReference type="ARBA" id="ARBA00022723"/>
    </source>
</evidence>
<evidence type="ECO:0000256" key="5">
    <source>
        <dbReference type="ARBA" id="ARBA00023029"/>
    </source>
</evidence>
<comment type="function">
    <text evidence="8">Releases the supercoiling and torsional tension of DNA, which is introduced during the DNA replication and transcription, by transiently cleaving and rejoining one strand of the DNA duplex. Introduces a single-strand break via transesterification at a target site in duplex DNA. The scissile phosphodiester is attacked by the catalytic tyrosine of the enzyme, resulting in the formation of a DNA-(5'-phosphotyrosyl)-enzyme intermediate and the expulsion of a 3'-OH DNA strand. The free DNA strand then undergoes passage around the unbroken strand, thus removing DNA supercoils. Finally, in the religation step, the DNA 3'-OH attacks the covalent intermediate to expel the active-site tyrosine and restore the DNA phosphodiester backbone.</text>
</comment>
<comment type="caution">
    <text evidence="12">The sequence shown here is derived from an EMBL/GenBank/DDBJ whole genome shotgun (WGS) entry which is preliminary data.</text>
</comment>
<keyword evidence="4" id="KW-0460">Magnesium</keyword>